<evidence type="ECO:0000256" key="8">
    <source>
        <dbReference type="RuleBase" id="RU368083"/>
    </source>
</evidence>
<comment type="similarity">
    <text evidence="2 8">Belongs to the ERG2 family.</text>
</comment>
<dbReference type="EC" id="5.-.-.-" evidence="8"/>
<dbReference type="GO" id="GO:0016853">
    <property type="term" value="F:isomerase activity"/>
    <property type="evidence" value="ECO:0007669"/>
    <property type="project" value="UniProtKB-KW"/>
</dbReference>
<sequence>MKFCRCLFTVVPLIVVLLATVPKFFEYLMLNHLPANYVFQPEELQAIVKKSINSLEVDFTAEQIMQTVHANLKEKYPKYIADMAPEKWVFNNAGNAMGSMIILHASFSEYLIFFGSAIGTEGHTGTHFADDYFTILFGQQNAALPNATVAEKYLPGDLHHLPYGVNKQYSMIPGTFALELAQGYIPSMLPFGMVEMVTSTLDYQSFFKTVRLTAQQMLGNLMKGKF</sequence>
<evidence type="ECO:0000256" key="2">
    <source>
        <dbReference type="ARBA" id="ARBA00007141"/>
    </source>
</evidence>
<dbReference type="Pfam" id="PF04622">
    <property type="entry name" value="ERG2_Sigma1R"/>
    <property type="match status" value="1"/>
</dbReference>
<gene>
    <name evidence="9" type="ORF">DASB73_042830</name>
</gene>
<protein>
    <recommendedName>
        <fullName evidence="8">C-8 sterol isomerase</fullName>
        <ecNumber evidence="8">5.-.-.-</ecNumber>
    </recommendedName>
    <alternativeName>
        <fullName evidence="8">Delta-8--delta-7 sterol isomerase</fullName>
    </alternativeName>
</protein>
<comment type="subcellular location">
    <subcellularLocation>
        <location evidence="1">Endoplasmic reticulum membrane</location>
    </subcellularLocation>
</comment>
<comment type="pathway">
    <text evidence="7 8">Steroid metabolism; ergosterol biosynthesis.</text>
</comment>
<dbReference type="EMBL" id="BTGC01000008">
    <property type="protein sequence ID" value="GMM53320.1"/>
    <property type="molecule type" value="Genomic_DNA"/>
</dbReference>
<dbReference type="InterPro" id="IPR006716">
    <property type="entry name" value="ERG2_sigma1_rcpt-like"/>
</dbReference>
<keyword evidence="9" id="KW-0413">Isomerase</keyword>
<name>A0AAV5RP67_STABA</name>
<dbReference type="AlphaFoldDB" id="A0AAV5RP67"/>
<evidence type="ECO:0000256" key="1">
    <source>
        <dbReference type="ARBA" id="ARBA00004586"/>
    </source>
</evidence>
<comment type="function">
    <text evidence="8">Catalyzes the reaction which results in unsaturation at C-7 in the B ring of sterols.</text>
</comment>
<organism evidence="9 10">
    <name type="scientific">Starmerella bacillaris</name>
    <name type="common">Yeast</name>
    <name type="synonym">Candida zemplinina</name>
    <dbReference type="NCBI Taxonomy" id="1247836"/>
    <lineage>
        <taxon>Eukaryota</taxon>
        <taxon>Fungi</taxon>
        <taxon>Dikarya</taxon>
        <taxon>Ascomycota</taxon>
        <taxon>Saccharomycotina</taxon>
        <taxon>Dipodascomycetes</taxon>
        <taxon>Dipodascales</taxon>
        <taxon>Trichomonascaceae</taxon>
        <taxon>Starmerella</taxon>
    </lineage>
</organism>
<dbReference type="GO" id="GO:0006696">
    <property type="term" value="P:ergosterol biosynthetic process"/>
    <property type="evidence" value="ECO:0007669"/>
    <property type="project" value="TreeGrafter"/>
</dbReference>
<dbReference type="PANTHER" id="PTHR10868:SF1">
    <property type="entry name" value="SIGMA NON-OPIOID INTRACELLULAR RECEPTOR 1"/>
    <property type="match status" value="1"/>
</dbReference>
<keyword evidence="5" id="KW-1133">Transmembrane helix</keyword>
<keyword evidence="4" id="KW-0256">Endoplasmic reticulum</keyword>
<dbReference type="PANTHER" id="PTHR10868">
    <property type="entry name" value="SIGMA 1-TYPE OPIOID RECEPTOR-RELATED"/>
    <property type="match status" value="1"/>
</dbReference>
<evidence type="ECO:0000313" key="9">
    <source>
        <dbReference type="EMBL" id="GMM53320.1"/>
    </source>
</evidence>
<evidence type="ECO:0000256" key="3">
    <source>
        <dbReference type="ARBA" id="ARBA00022692"/>
    </source>
</evidence>
<accession>A0AAV5RP67</accession>
<keyword evidence="3" id="KW-0812">Transmembrane</keyword>
<evidence type="ECO:0000256" key="5">
    <source>
        <dbReference type="ARBA" id="ARBA00022989"/>
    </source>
</evidence>
<evidence type="ECO:0000256" key="4">
    <source>
        <dbReference type="ARBA" id="ARBA00022824"/>
    </source>
</evidence>
<dbReference type="Proteomes" id="UP001362899">
    <property type="component" value="Unassembled WGS sequence"/>
</dbReference>
<comment type="caution">
    <text evidence="9">The sequence shown here is derived from an EMBL/GenBank/DDBJ whole genome shotgun (WGS) entry which is preliminary data.</text>
</comment>
<keyword evidence="10" id="KW-1185">Reference proteome</keyword>
<evidence type="ECO:0000256" key="6">
    <source>
        <dbReference type="ARBA" id="ARBA00023136"/>
    </source>
</evidence>
<keyword evidence="6" id="KW-0472">Membrane</keyword>
<reference evidence="9 10" key="1">
    <citation type="journal article" date="2023" name="Elife">
        <title>Identification of key yeast species and microbe-microbe interactions impacting larval growth of Drosophila in the wild.</title>
        <authorList>
            <person name="Mure A."/>
            <person name="Sugiura Y."/>
            <person name="Maeda R."/>
            <person name="Honda K."/>
            <person name="Sakurai N."/>
            <person name="Takahashi Y."/>
            <person name="Watada M."/>
            <person name="Katoh T."/>
            <person name="Gotoh A."/>
            <person name="Gotoh Y."/>
            <person name="Taniguchi I."/>
            <person name="Nakamura K."/>
            <person name="Hayashi T."/>
            <person name="Katayama T."/>
            <person name="Uemura T."/>
            <person name="Hattori Y."/>
        </authorList>
    </citation>
    <scope>NUCLEOTIDE SEQUENCE [LARGE SCALE GENOMIC DNA]</scope>
    <source>
        <strain evidence="9 10">SB-73</strain>
    </source>
</reference>
<evidence type="ECO:0000256" key="7">
    <source>
        <dbReference type="ARBA" id="ARBA00029435"/>
    </source>
</evidence>
<evidence type="ECO:0000313" key="10">
    <source>
        <dbReference type="Proteomes" id="UP001362899"/>
    </source>
</evidence>
<dbReference type="GO" id="GO:0005789">
    <property type="term" value="C:endoplasmic reticulum membrane"/>
    <property type="evidence" value="ECO:0007669"/>
    <property type="project" value="UniProtKB-SubCell"/>
</dbReference>
<proteinExistence type="inferred from homology"/>